<dbReference type="EMBL" id="JALJYF010000002">
    <property type="protein sequence ID" value="MCP1728445.1"/>
    <property type="molecule type" value="Genomic_DNA"/>
</dbReference>
<feature type="active site" evidence="5">
    <location>
        <position position="112"/>
    </location>
</feature>
<dbReference type="InterPro" id="IPR043502">
    <property type="entry name" value="DNA/RNA_pol_sf"/>
</dbReference>
<name>A0ABT1GAU9_9GAMM</name>
<dbReference type="InterPro" id="IPR043128">
    <property type="entry name" value="Rev_trsase/Diguanyl_cyclase"/>
</dbReference>
<dbReference type="SUPFAM" id="SSF56672">
    <property type="entry name" value="DNA/RNA polymerases"/>
    <property type="match status" value="1"/>
</dbReference>
<dbReference type="NCBIfam" id="NF002677">
    <property type="entry name" value="PRK02406.1"/>
    <property type="match status" value="1"/>
</dbReference>
<feature type="domain" description="UmuC" evidence="6">
    <location>
        <begin position="13"/>
        <end position="193"/>
    </location>
</feature>
<dbReference type="InterPro" id="IPR001126">
    <property type="entry name" value="UmuC"/>
</dbReference>
<keyword evidence="4 5" id="KW-0239">DNA-directed DNA polymerase</keyword>
<evidence type="ECO:0000256" key="3">
    <source>
        <dbReference type="ARBA" id="ARBA00022705"/>
    </source>
</evidence>
<keyword evidence="5" id="KW-0460">Magnesium</keyword>
<keyword evidence="5" id="KW-0227">DNA damage</keyword>
<accession>A0ABT1GAU9</accession>
<comment type="similarity">
    <text evidence="1 5">Belongs to the DNA polymerase type-Y family.</text>
</comment>
<dbReference type="Pfam" id="PF11799">
    <property type="entry name" value="IMS_C"/>
    <property type="match status" value="1"/>
</dbReference>
<keyword evidence="5 7" id="KW-0548">Nucleotidyltransferase</keyword>
<comment type="cofactor">
    <cofactor evidence="5">
        <name>Mg(2+)</name>
        <dbReference type="ChEBI" id="CHEBI:18420"/>
    </cofactor>
    <text evidence="5">Binds 2 magnesium ions per subunit.</text>
</comment>
<sequence length="406" mass="44772">MSTTPARIPQRLIFHVDLDAFYASVEELDFPELRGEPVIVGGLGGRGVVSAANYPARRFGVHSAMPMHRARQLCPRGHYRNGRMERYRALSQQVFDCFRALTPDVEGLSLDEAFLDLSADPDARDNPEAIARALKDRIREQIGLIASVGIAPNKFLAKLASDIGKPDGLVQVSEAGRQAFLDPLPVERLWGVGETTTQRLRRAGLSTFGSLRRVPEPQLRGLLGRSASRIKALAEGKDDRPVEAHHVTRSISAEQTYGRDLNQLPRLQEELSRMAEEVAARLRGKSLETASVAIKLRTPDFHTMSRQRKLNRPSAQGAELRDVAQALATEWWQAETARLNRSPRLRLAGLAARELVAATGQLGLFGNQARGASTDALLDQARSRFGDGVLQRGIRRDKLGTDSTQE</sequence>
<keyword evidence="5" id="KW-0238">DNA-binding</keyword>
<dbReference type="InterPro" id="IPR017961">
    <property type="entry name" value="DNA_pol_Y-fam_little_finger"/>
</dbReference>
<dbReference type="SUPFAM" id="SSF100879">
    <property type="entry name" value="Lesion bypass DNA polymerase (Y-family), little finger domain"/>
    <property type="match status" value="1"/>
</dbReference>
<evidence type="ECO:0000313" key="8">
    <source>
        <dbReference type="Proteomes" id="UP001523550"/>
    </source>
</evidence>
<comment type="function">
    <text evidence="5">Poorly processive, error-prone DNA polymerase involved in untargeted mutagenesis. Copies undamaged DNA at stalled replication forks, which arise in vivo from mismatched or misaligned primer ends. These misaligned primers can be extended by PolIV. Exhibits no 3'-5' exonuclease (proofreading) activity. May be involved in translesional synthesis, in conjunction with the beta clamp from PolIII.</text>
</comment>
<feature type="binding site" evidence="5">
    <location>
        <position position="111"/>
    </location>
    <ligand>
        <name>Mg(2+)</name>
        <dbReference type="ChEBI" id="CHEBI:18420"/>
    </ligand>
</feature>
<dbReference type="PANTHER" id="PTHR11076">
    <property type="entry name" value="DNA REPAIR POLYMERASE UMUC / TRANSFERASE FAMILY MEMBER"/>
    <property type="match status" value="1"/>
</dbReference>
<keyword evidence="2 5" id="KW-0515">Mutator protein</keyword>
<dbReference type="RefSeq" id="WP_253450616.1">
    <property type="nucleotide sequence ID" value="NZ_JALJYF010000002.1"/>
</dbReference>
<evidence type="ECO:0000259" key="6">
    <source>
        <dbReference type="PROSITE" id="PS50173"/>
    </source>
</evidence>
<dbReference type="HAMAP" id="MF_01113">
    <property type="entry name" value="DNApol_IV"/>
    <property type="match status" value="1"/>
</dbReference>
<evidence type="ECO:0000256" key="1">
    <source>
        <dbReference type="ARBA" id="ARBA00010945"/>
    </source>
</evidence>
<gene>
    <name evidence="5" type="primary">dinB</name>
    <name evidence="7" type="ORF">J2T60_002445</name>
</gene>
<keyword evidence="5" id="KW-0963">Cytoplasm</keyword>
<keyword evidence="5" id="KW-0234">DNA repair</keyword>
<dbReference type="PANTHER" id="PTHR11076:SF33">
    <property type="entry name" value="DNA POLYMERASE KAPPA"/>
    <property type="match status" value="1"/>
</dbReference>
<comment type="subunit">
    <text evidence="5">Monomer.</text>
</comment>
<dbReference type="InterPro" id="IPR050116">
    <property type="entry name" value="DNA_polymerase-Y"/>
</dbReference>
<dbReference type="Gene3D" id="3.30.1490.100">
    <property type="entry name" value="DNA polymerase, Y-family, little finger domain"/>
    <property type="match status" value="1"/>
</dbReference>
<keyword evidence="5 7" id="KW-0808">Transferase</keyword>
<dbReference type="GO" id="GO:0003887">
    <property type="term" value="F:DNA-directed DNA polymerase activity"/>
    <property type="evidence" value="ECO:0007669"/>
    <property type="project" value="UniProtKB-EC"/>
</dbReference>
<organism evidence="7 8">
    <name type="scientific">Natronospira proteinivora</name>
    <dbReference type="NCBI Taxonomy" id="1807133"/>
    <lineage>
        <taxon>Bacteria</taxon>
        <taxon>Pseudomonadati</taxon>
        <taxon>Pseudomonadota</taxon>
        <taxon>Gammaproteobacteria</taxon>
        <taxon>Natronospirales</taxon>
        <taxon>Natronospiraceae</taxon>
        <taxon>Natronospira</taxon>
    </lineage>
</organism>
<feature type="site" description="Substrate discrimination" evidence="5">
    <location>
        <position position="22"/>
    </location>
</feature>
<dbReference type="CDD" id="cd03586">
    <property type="entry name" value="PolY_Pol_IV_kappa"/>
    <property type="match status" value="1"/>
</dbReference>
<comment type="catalytic activity">
    <reaction evidence="5">
        <text>DNA(n) + a 2'-deoxyribonucleoside 5'-triphosphate = DNA(n+1) + diphosphate</text>
        <dbReference type="Rhea" id="RHEA:22508"/>
        <dbReference type="Rhea" id="RHEA-COMP:17339"/>
        <dbReference type="Rhea" id="RHEA-COMP:17340"/>
        <dbReference type="ChEBI" id="CHEBI:33019"/>
        <dbReference type="ChEBI" id="CHEBI:61560"/>
        <dbReference type="ChEBI" id="CHEBI:173112"/>
        <dbReference type="EC" id="2.7.7.7"/>
    </reaction>
</comment>
<evidence type="ECO:0000313" key="7">
    <source>
        <dbReference type="EMBL" id="MCP1728445.1"/>
    </source>
</evidence>
<protein>
    <recommendedName>
        <fullName evidence="5">DNA polymerase IV</fullName>
        <shortName evidence="5">Pol IV</shortName>
        <ecNumber evidence="5">2.7.7.7</ecNumber>
    </recommendedName>
</protein>
<dbReference type="InterPro" id="IPR022880">
    <property type="entry name" value="DNApol_IV"/>
</dbReference>
<dbReference type="Gene3D" id="1.10.150.20">
    <property type="entry name" value="5' to 3' exonuclease, C-terminal subdomain"/>
    <property type="match status" value="1"/>
</dbReference>
<dbReference type="Pfam" id="PF00817">
    <property type="entry name" value="IMS"/>
    <property type="match status" value="1"/>
</dbReference>
<keyword evidence="8" id="KW-1185">Reference proteome</keyword>
<dbReference type="EC" id="2.7.7.7" evidence="5"/>
<comment type="caution">
    <text evidence="7">The sequence shown here is derived from an EMBL/GenBank/DDBJ whole genome shotgun (WGS) entry which is preliminary data.</text>
</comment>
<keyword evidence="5" id="KW-0479">Metal-binding</keyword>
<keyword evidence="3 5" id="KW-0235">DNA replication</keyword>
<dbReference type="InterPro" id="IPR036775">
    <property type="entry name" value="DNA_pol_Y-fam_lit_finger_sf"/>
</dbReference>
<evidence type="ECO:0000256" key="2">
    <source>
        <dbReference type="ARBA" id="ARBA00022457"/>
    </source>
</evidence>
<dbReference type="Gene3D" id="3.40.1170.60">
    <property type="match status" value="1"/>
</dbReference>
<dbReference type="Proteomes" id="UP001523550">
    <property type="component" value="Unassembled WGS sequence"/>
</dbReference>
<dbReference type="Gene3D" id="3.30.70.270">
    <property type="match status" value="1"/>
</dbReference>
<proteinExistence type="inferred from homology"/>
<comment type="subcellular location">
    <subcellularLocation>
        <location evidence="5">Cytoplasm</location>
    </subcellularLocation>
</comment>
<dbReference type="PROSITE" id="PS50173">
    <property type="entry name" value="UMUC"/>
    <property type="match status" value="1"/>
</dbReference>
<evidence type="ECO:0000256" key="5">
    <source>
        <dbReference type="HAMAP-Rule" id="MF_01113"/>
    </source>
</evidence>
<evidence type="ECO:0000256" key="4">
    <source>
        <dbReference type="ARBA" id="ARBA00022932"/>
    </source>
</evidence>
<reference evidence="7 8" key="1">
    <citation type="submission" date="2022-03" db="EMBL/GenBank/DDBJ databases">
        <title>Genomic Encyclopedia of Type Strains, Phase III (KMG-III): the genomes of soil and plant-associated and newly described type strains.</title>
        <authorList>
            <person name="Whitman W."/>
        </authorList>
    </citation>
    <scope>NUCLEOTIDE SEQUENCE [LARGE SCALE GENOMIC DNA]</scope>
    <source>
        <strain evidence="7 8">BSker1</strain>
    </source>
</reference>
<feature type="binding site" evidence="5">
    <location>
        <position position="17"/>
    </location>
    <ligand>
        <name>Mg(2+)</name>
        <dbReference type="ChEBI" id="CHEBI:18420"/>
    </ligand>
</feature>